<sequence length="476" mass="49874">MAEIHELTAIQQAEAVRRREISPVEITAHYLSRIERIDGRLGAFITVANEFAREQARKAEEAALSDTPGEPPPLLGVPIPIKDLEPVAGLRYTAGSAVHADRVAEADSDAVAELRAAGAVVTGKTNTPEFGCPCHTENDIAPAARTPWDLSRSAGGSSGGAAAAVAAGLAPAAHAGDGGGSIRIPASACGVFGIKPTRGRVTAGPFRPDYIGLSTAGPIARTVADAALVLDIISVNRPGDYFTAPPLPTGETFLGSALRDPGRLRIARFGASPVPGATVAPEVSAAYEEAAELLGELGHDVEDIEPPVDDDLMESFELVWAAMAASEPVDPADEHLLRPLTRMLRERAASSSIAAYMGATARLQNAVRAVLPRLMPYDAVLTPTLARPPAPVGHFDAGGDPAEELRRMTEFTPFTSLFNITGQPSVSVPLHWSEEGLPIGVMLSGRLGGEPTLLSLSAQLEAARPWAERRPPLWSA</sequence>
<comment type="similarity">
    <text evidence="1">Belongs to the amidase family.</text>
</comment>
<dbReference type="AlphaFoldDB" id="A0A4P6Q7G0"/>
<organism evidence="3 4">
    <name type="scientific">Streptomonospora litoralis</name>
    <dbReference type="NCBI Taxonomy" id="2498135"/>
    <lineage>
        <taxon>Bacteria</taxon>
        <taxon>Bacillati</taxon>
        <taxon>Actinomycetota</taxon>
        <taxon>Actinomycetes</taxon>
        <taxon>Streptosporangiales</taxon>
        <taxon>Nocardiopsidaceae</taxon>
        <taxon>Streptomonospora</taxon>
    </lineage>
</organism>
<dbReference type="Proteomes" id="UP000292235">
    <property type="component" value="Chromosome"/>
</dbReference>
<dbReference type="KEGG" id="strr:EKD16_18035"/>
<dbReference type="InterPro" id="IPR000120">
    <property type="entry name" value="Amidase"/>
</dbReference>
<reference evidence="3 4" key="1">
    <citation type="submission" date="2019-02" db="EMBL/GenBank/DDBJ databases">
        <authorList>
            <person name="Khodamoradi S."/>
            <person name="Hahnke R.L."/>
            <person name="Kaempfer P."/>
            <person name="Schumann P."/>
            <person name="Rohde M."/>
            <person name="Steinert M."/>
            <person name="Luzhetskyy A."/>
            <person name="Wink J."/>
            <person name="Ruckert C."/>
        </authorList>
    </citation>
    <scope>NUCLEOTIDE SEQUENCE [LARGE SCALE GENOMIC DNA]</scope>
    <source>
        <strain evidence="3 4">M2</strain>
    </source>
</reference>
<dbReference type="InterPro" id="IPR023631">
    <property type="entry name" value="Amidase_dom"/>
</dbReference>
<dbReference type="PANTHER" id="PTHR11895:SF7">
    <property type="entry name" value="GLUTAMYL-TRNA(GLN) AMIDOTRANSFERASE SUBUNIT A, MITOCHONDRIAL"/>
    <property type="match status" value="1"/>
</dbReference>
<keyword evidence="4" id="KW-1185">Reference proteome</keyword>
<feature type="domain" description="Amidase" evidence="2">
    <location>
        <begin position="25"/>
        <end position="454"/>
    </location>
</feature>
<protein>
    <submittedName>
        <fullName evidence="3">6-aminohexanoate-cyclic-dimer hydrolase</fullName>
        <ecNumber evidence="3">3.5.2.12</ecNumber>
    </submittedName>
</protein>
<dbReference type="Pfam" id="PF01425">
    <property type="entry name" value="Amidase"/>
    <property type="match status" value="1"/>
</dbReference>
<accession>A0A4P6Q7G0</accession>
<dbReference type="InterPro" id="IPR036928">
    <property type="entry name" value="AS_sf"/>
</dbReference>
<dbReference type="PROSITE" id="PS00571">
    <property type="entry name" value="AMIDASES"/>
    <property type="match status" value="1"/>
</dbReference>
<evidence type="ECO:0000313" key="4">
    <source>
        <dbReference type="Proteomes" id="UP000292235"/>
    </source>
</evidence>
<evidence type="ECO:0000259" key="2">
    <source>
        <dbReference type="Pfam" id="PF01425"/>
    </source>
</evidence>
<dbReference type="EMBL" id="CP036455">
    <property type="protein sequence ID" value="QBI55371.1"/>
    <property type="molecule type" value="Genomic_DNA"/>
</dbReference>
<proteinExistence type="inferred from homology"/>
<dbReference type="Gene3D" id="3.90.1300.10">
    <property type="entry name" value="Amidase signature (AS) domain"/>
    <property type="match status" value="1"/>
</dbReference>
<gene>
    <name evidence="3" type="primary">nylA</name>
    <name evidence="3" type="ORF">EKD16_18035</name>
</gene>
<dbReference type="SUPFAM" id="SSF75304">
    <property type="entry name" value="Amidase signature (AS) enzymes"/>
    <property type="match status" value="1"/>
</dbReference>
<keyword evidence="3" id="KW-0378">Hydrolase</keyword>
<dbReference type="PANTHER" id="PTHR11895">
    <property type="entry name" value="TRANSAMIDASE"/>
    <property type="match status" value="1"/>
</dbReference>
<dbReference type="EC" id="3.5.2.12" evidence="3"/>
<dbReference type="InterPro" id="IPR020556">
    <property type="entry name" value="Amidase_CS"/>
</dbReference>
<dbReference type="GO" id="GO:0019874">
    <property type="term" value="F:6-aminohexanoate-cyclic-dimer hydrolase activity"/>
    <property type="evidence" value="ECO:0007669"/>
    <property type="project" value="UniProtKB-EC"/>
</dbReference>
<name>A0A4P6Q7G0_9ACTN</name>
<evidence type="ECO:0000256" key="1">
    <source>
        <dbReference type="ARBA" id="ARBA00009199"/>
    </source>
</evidence>
<dbReference type="RefSeq" id="WP_165498598.1">
    <property type="nucleotide sequence ID" value="NZ_CP036455.1"/>
</dbReference>
<evidence type="ECO:0000313" key="3">
    <source>
        <dbReference type="EMBL" id="QBI55371.1"/>
    </source>
</evidence>